<dbReference type="NCBIfam" id="TIGR02242">
    <property type="entry name" value="tail_TIGR02242"/>
    <property type="match status" value="1"/>
</dbReference>
<evidence type="ECO:0000313" key="1">
    <source>
        <dbReference type="EMBL" id="MEV5245499.1"/>
    </source>
</evidence>
<dbReference type="Pfam" id="PF09684">
    <property type="entry name" value="Tail_P2_I"/>
    <property type="match status" value="1"/>
</dbReference>
<dbReference type="InterPro" id="IPR011748">
    <property type="entry name" value="Unchr_phage_tail-like"/>
</dbReference>
<protein>
    <submittedName>
        <fullName evidence="1">Phage tail protein</fullName>
    </submittedName>
</protein>
<evidence type="ECO:0000313" key="2">
    <source>
        <dbReference type="Proteomes" id="UP001552527"/>
    </source>
</evidence>
<reference evidence="1 2" key="1">
    <citation type="submission" date="2024-06" db="EMBL/GenBank/DDBJ databases">
        <title>The Natural Products Discovery Center: Release of the First 8490 Sequenced Strains for Exploring Actinobacteria Biosynthetic Diversity.</title>
        <authorList>
            <person name="Kalkreuter E."/>
            <person name="Kautsar S.A."/>
            <person name="Yang D."/>
            <person name="Bader C.D."/>
            <person name="Teijaro C.N."/>
            <person name="Fluegel L."/>
            <person name="Davis C.M."/>
            <person name="Simpson J.R."/>
            <person name="Lauterbach L."/>
            <person name="Steele A.D."/>
            <person name="Gui C."/>
            <person name="Meng S."/>
            <person name="Li G."/>
            <person name="Viehrig K."/>
            <person name="Ye F."/>
            <person name="Su P."/>
            <person name="Kiefer A.F."/>
            <person name="Nichols A."/>
            <person name="Cepeda A.J."/>
            <person name="Yan W."/>
            <person name="Fan B."/>
            <person name="Jiang Y."/>
            <person name="Adhikari A."/>
            <person name="Zheng C.-J."/>
            <person name="Schuster L."/>
            <person name="Cowan T.M."/>
            <person name="Smanski M.J."/>
            <person name="Chevrette M.G."/>
            <person name="De Carvalho L.P.S."/>
            <person name="Shen B."/>
        </authorList>
    </citation>
    <scope>NUCLEOTIDE SEQUENCE [LARGE SCALE GENOMIC DNA]</scope>
    <source>
        <strain evidence="1 2">NPDC052768</strain>
    </source>
</reference>
<sequence length="234" mass="23837">MRGSLDGLGSSAPIGAMLPAIFADDDLAQRFVAGLDEVLAPFLVVLDNLDAYFDPALAPLDFTRWLADWVGAETEGIDPGVDAAGAAGGGVGAGAVPASTEAGGTGAGSGPASAAGAGRAGALPAELRLRAAVAAAARLHRVRGTRRGLSEAVRLVFGVPPEIRESGAAAWHARPLGPVPGDRRPHLHVTLRLPDPSPADHHRLDTLVAAARPAHMPYTVEVIASAVAERTTDR</sequence>
<dbReference type="EMBL" id="JBFATE010000003">
    <property type="protein sequence ID" value="MEV5245499.1"/>
    <property type="molecule type" value="Genomic_DNA"/>
</dbReference>
<comment type="caution">
    <text evidence="1">The sequence shown here is derived from an EMBL/GenBank/DDBJ whole genome shotgun (WGS) entry which is preliminary data.</text>
</comment>
<organism evidence="1 2">
    <name type="scientific">Streptomyces werraensis</name>
    <dbReference type="NCBI Taxonomy" id="68284"/>
    <lineage>
        <taxon>Bacteria</taxon>
        <taxon>Bacillati</taxon>
        <taxon>Actinomycetota</taxon>
        <taxon>Actinomycetes</taxon>
        <taxon>Kitasatosporales</taxon>
        <taxon>Streptomycetaceae</taxon>
        <taxon>Streptomyces</taxon>
    </lineage>
</organism>
<gene>
    <name evidence="1" type="ORF">AB0K95_09565</name>
</gene>
<proteinExistence type="predicted"/>
<dbReference type="RefSeq" id="WP_225643863.1">
    <property type="nucleotide sequence ID" value="NZ_JBEOSL010000050.1"/>
</dbReference>
<dbReference type="Proteomes" id="UP001552527">
    <property type="component" value="Unassembled WGS sequence"/>
</dbReference>
<dbReference type="GeneID" id="91512283"/>
<accession>A0ABV3JBR1</accession>
<dbReference type="InterPro" id="IPR006521">
    <property type="entry name" value="Tail_protein_I"/>
</dbReference>
<keyword evidence="2" id="KW-1185">Reference proteome</keyword>
<name>A0ABV3JBR1_9ACTN</name>